<protein>
    <submittedName>
        <fullName evidence="2">DUF3429 domain-containing protein</fullName>
    </submittedName>
</protein>
<keyword evidence="3" id="KW-1185">Reference proteome</keyword>
<evidence type="ECO:0000256" key="1">
    <source>
        <dbReference type="SAM" id="Phobius"/>
    </source>
</evidence>
<dbReference type="EMBL" id="JACLAU010000012">
    <property type="protein sequence ID" value="MBC2651949.1"/>
    <property type="molecule type" value="Genomic_DNA"/>
</dbReference>
<feature type="transmembrane region" description="Helical" evidence="1">
    <location>
        <begin position="12"/>
        <end position="31"/>
    </location>
</feature>
<dbReference type="InterPro" id="IPR021836">
    <property type="entry name" value="DUF3429"/>
</dbReference>
<dbReference type="RefSeq" id="WP_185683371.1">
    <property type="nucleotide sequence ID" value="NZ_JACLAU010000012.1"/>
</dbReference>
<name>A0A7X1KC61_9SPHN</name>
<proteinExistence type="predicted"/>
<dbReference type="Pfam" id="PF11911">
    <property type="entry name" value="DUF3429"/>
    <property type="match status" value="1"/>
</dbReference>
<feature type="transmembrane region" description="Helical" evidence="1">
    <location>
        <begin position="95"/>
        <end position="116"/>
    </location>
</feature>
<keyword evidence="1" id="KW-0812">Transmembrane</keyword>
<dbReference type="Proteomes" id="UP000520156">
    <property type="component" value="Unassembled WGS sequence"/>
</dbReference>
<sequence length="148" mass="15759">MLFTSLPRPVVALGLAGILPQAACLFIALTAPAERWFVLAAGCCYAAVILSFLGGMWWMAGLLTGRTSADFYAIAVMPSLIGWAALLPWCFGWRWPGPALVVLAACLLASPLVDRWMAARLDLPPSWLRLRVAMASGLGLTTLGLGLT</sequence>
<organism evidence="2 3">
    <name type="scientific">Novosphingobium aerophilum</name>
    <dbReference type="NCBI Taxonomy" id="2839843"/>
    <lineage>
        <taxon>Bacteria</taxon>
        <taxon>Pseudomonadati</taxon>
        <taxon>Pseudomonadota</taxon>
        <taxon>Alphaproteobacteria</taxon>
        <taxon>Sphingomonadales</taxon>
        <taxon>Sphingomonadaceae</taxon>
        <taxon>Novosphingobium</taxon>
    </lineage>
</organism>
<reference evidence="2 3" key="1">
    <citation type="submission" date="2020-08" db="EMBL/GenBank/DDBJ databases">
        <title>The genome sequence of Novosphingobium flavum 4Y4.</title>
        <authorList>
            <person name="Liu Y."/>
        </authorList>
    </citation>
    <scope>NUCLEOTIDE SEQUENCE [LARGE SCALE GENOMIC DNA]</scope>
    <source>
        <strain evidence="2 3">4Y4</strain>
    </source>
</reference>
<evidence type="ECO:0000313" key="3">
    <source>
        <dbReference type="Proteomes" id="UP000520156"/>
    </source>
</evidence>
<keyword evidence="1" id="KW-1133">Transmembrane helix</keyword>
<dbReference type="AlphaFoldDB" id="A0A7X1KC61"/>
<feature type="transmembrane region" description="Helical" evidence="1">
    <location>
        <begin position="37"/>
        <end position="59"/>
    </location>
</feature>
<gene>
    <name evidence="2" type="ORF">H7F49_09555</name>
</gene>
<comment type="caution">
    <text evidence="2">The sequence shown here is derived from an EMBL/GenBank/DDBJ whole genome shotgun (WGS) entry which is preliminary data.</text>
</comment>
<accession>A0A7X1KC61</accession>
<feature type="transmembrane region" description="Helical" evidence="1">
    <location>
        <begin position="71"/>
        <end position="89"/>
    </location>
</feature>
<evidence type="ECO:0000313" key="2">
    <source>
        <dbReference type="EMBL" id="MBC2651949.1"/>
    </source>
</evidence>
<keyword evidence="1" id="KW-0472">Membrane</keyword>